<dbReference type="PANTHER" id="PTHR38785:SF1">
    <property type="entry name" value="HOMOLOG OF VIRK"/>
    <property type="match status" value="1"/>
</dbReference>
<comment type="caution">
    <text evidence="1">The sequence shown here is derived from an EMBL/GenBank/DDBJ whole genome shotgun (WGS) entry which is preliminary data.</text>
</comment>
<dbReference type="EMBL" id="CABFKI010000003">
    <property type="protein sequence ID" value="VTU06912.1"/>
    <property type="molecule type" value="Genomic_DNA"/>
</dbReference>
<dbReference type="Pfam" id="PF04393">
    <property type="entry name" value="DUF535"/>
    <property type="match status" value="1"/>
</dbReference>
<sequence length="290" mass="34280">MSSFSFPTFNQMYAYERRFAKKVRSFGRYYFYTFLHRQQIREFEQFLNEKPLWQPVFTRYFYRVNALLQKFCDRRFSAQARINAIKSNFEQAEAKFGTTICQNLVENTSLKLAQLTEDWAVYLNINGIDPFEGFFSLNIKNTEGRSVYDASFTLLPNNQLLIASIQGPNSADAQELVKVATKQLHGMRPMYMLVNAFKNVAETLGCELLGIAHKNQAKYRWNDHSKLLFNYDEFWQENEGVLNTQGYWTLPLIIERKSLDEIQSKKRSMYRKRYDMLDSMAQAIKVFFEK</sequence>
<evidence type="ECO:0000313" key="1">
    <source>
        <dbReference type="EMBL" id="VTU06912.1"/>
    </source>
</evidence>
<protein>
    <submittedName>
        <fullName evidence="1">Protein of uncharacterized function (DUF535)</fullName>
    </submittedName>
</protein>
<gene>
    <name evidence="1" type="ORF">SAMEA1410922_00664</name>
</gene>
<dbReference type="InterPro" id="IPR007488">
    <property type="entry name" value="DUF535"/>
</dbReference>
<evidence type="ECO:0000313" key="2">
    <source>
        <dbReference type="Proteomes" id="UP000308167"/>
    </source>
</evidence>
<organism evidence="1 2">
    <name type="scientific">Actinobacillus porcinus</name>
    <dbReference type="NCBI Taxonomy" id="51048"/>
    <lineage>
        <taxon>Bacteria</taxon>
        <taxon>Pseudomonadati</taxon>
        <taxon>Pseudomonadota</taxon>
        <taxon>Gammaproteobacteria</taxon>
        <taxon>Pasteurellales</taxon>
        <taxon>Pasteurellaceae</taxon>
        <taxon>Actinobacillus</taxon>
    </lineage>
</organism>
<keyword evidence="2" id="KW-1185">Reference proteome</keyword>
<dbReference type="PANTHER" id="PTHR38785">
    <property type="entry name" value="HOMOLOG OF VIRK"/>
    <property type="match status" value="1"/>
</dbReference>
<reference evidence="1 2" key="1">
    <citation type="submission" date="2019-05" db="EMBL/GenBank/DDBJ databases">
        <authorList>
            <consortium name="Pathogen Informatics"/>
        </authorList>
    </citation>
    <scope>NUCLEOTIDE SEQUENCE [LARGE SCALE GENOMIC DNA]</scope>
    <source>
        <strain evidence="1 2">NM319</strain>
    </source>
</reference>
<proteinExistence type="predicted"/>
<name>A0ABY6TIR3_9PAST</name>
<accession>A0ABY6TIR3</accession>
<dbReference type="Proteomes" id="UP000308167">
    <property type="component" value="Unassembled WGS sequence"/>
</dbReference>